<feature type="transmembrane region" description="Helical" evidence="6">
    <location>
        <begin position="22"/>
        <end position="41"/>
    </location>
</feature>
<evidence type="ECO:0000256" key="5">
    <source>
        <dbReference type="ARBA" id="ARBA00023136"/>
    </source>
</evidence>
<dbReference type="SUPFAM" id="SSF161070">
    <property type="entry name" value="SNF-like"/>
    <property type="match status" value="1"/>
</dbReference>
<gene>
    <name evidence="7" type="ORF">SAMEA4475696_00997</name>
</gene>
<dbReference type="STRING" id="1121387.GCA_000429885_01090"/>
<evidence type="ECO:0000313" key="7">
    <source>
        <dbReference type="EMBL" id="SNV20389.1"/>
    </source>
</evidence>
<dbReference type="NCBIfam" id="NF037979">
    <property type="entry name" value="Na_transp"/>
    <property type="match status" value="1"/>
</dbReference>
<keyword evidence="4 6" id="KW-1133">Transmembrane helix</keyword>
<keyword evidence="2" id="KW-0813">Transport</keyword>
<dbReference type="EMBL" id="LT906453">
    <property type="protein sequence ID" value="SNV20389.1"/>
    <property type="molecule type" value="Genomic_DNA"/>
</dbReference>
<accession>A0A239VF28</accession>
<feature type="transmembrane region" description="Helical" evidence="6">
    <location>
        <begin position="95"/>
        <end position="119"/>
    </location>
</feature>
<dbReference type="GO" id="GO:0016020">
    <property type="term" value="C:membrane"/>
    <property type="evidence" value="ECO:0007669"/>
    <property type="project" value="UniProtKB-SubCell"/>
</dbReference>
<keyword evidence="5 6" id="KW-0472">Membrane</keyword>
<feature type="transmembrane region" description="Helical" evidence="6">
    <location>
        <begin position="155"/>
        <end position="175"/>
    </location>
</feature>
<feature type="transmembrane region" description="Helical" evidence="6">
    <location>
        <begin position="182"/>
        <end position="210"/>
    </location>
</feature>
<dbReference type="OrthoDB" id="9762833at2"/>
<keyword evidence="8" id="KW-1185">Reference proteome</keyword>
<keyword evidence="3 6" id="KW-0812">Transmembrane</keyword>
<dbReference type="CDD" id="cd10334">
    <property type="entry name" value="SLC6sbd_u1"/>
    <property type="match status" value="1"/>
</dbReference>
<name>A0A239VF28_9MICO</name>
<dbReference type="InterPro" id="IPR000175">
    <property type="entry name" value="Na/ntran_symport"/>
</dbReference>
<feature type="transmembrane region" description="Helical" evidence="6">
    <location>
        <begin position="326"/>
        <end position="351"/>
    </location>
</feature>
<protein>
    <submittedName>
        <fullName evidence="7">Na+-dependent transporters of the SNF family</fullName>
    </submittedName>
</protein>
<proteinExistence type="predicted"/>
<dbReference type="RefSeq" id="WP_034400921.1">
    <property type="nucleotide sequence ID" value="NZ_LT906453.1"/>
</dbReference>
<evidence type="ECO:0000256" key="1">
    <source>
        <dbReference type="ARBA" id="ARBA00004141"/>
    </source>
</evidence>
<dbReference type="PRINTS" id="PR00176">
    <property type="entry name" value="NANEUSMPORT"/>
</dbReference>
<sequence length="529" mass="56945">MNTTQPASTTPPQRDTFSSRKIFILAAIGSAVGLGNIWRFPYVAYEGGGGAFMLPYATALLLAGIPLLLLDYAIGHKYRGGAPLALRRLHPKAEWIGWWMVFVCVIIASYYAVILAWAARYVGFSLDHSWGNNPERFFMDTFVQVAKPHTLSFDFVPGVAIPLVIVWIVVIAIMASGVDKGIGLLSAVFIPLLVTAFALMVAISLTLPGALTGLDAIFTPDWSALTHPKVWMSAVSQIFFSLSVGFGIMITYSSYVDRRTDMTGSGLIVGFANSSFELLAGIGVFAALGFMANASGVPVPQVVSSGIGLAFIAFPTIISQAPFGSLIGVLFFLSLLIAGVTSMVSILEVGVSALREKLGLGRIAGTMLLCLPVATLSIALMGTHTGLPVLDTLDSFVNSFGILLGAMVMMLAITYVFKKLPALRDHLNYHGTFKVNRTWRFLVGVVVPLTLAYLLITDVATQLAKPYGDYPQWFVNTFGWGMTLLLPVLGITVSLLPWKQSATLDAEHAHEDYEEGLTAAYTSTAKENH</sequence>
<dbReference type="PANTHER" id="PTHR42948:SF1">
    <property type="entry name" value="TRANSPORTER"/>
    <property type="match status" value="1"/>
</dbReference>
<feature type="transmembrane region" description="Helical" evidence="6">
    <location>
        <begin position="396"/>
        <end position="417"/>
    </location>
</feature>
<dbReference type="GeneID" id="63459239"/>
<dbReference type="PANTHER" id="PTHR42948">
    <property type="entry name" value="TRANSPORTER"/>
    <property type="match status" value="1"/>
</dbReference>
<feature type="transmembrane region" description="Helical" evidence="6">
    <location>
        <begin position="438"/>
        <end position="457"/>
    </location>
</feature>
<evidence type="ECO:0000256" key="4">
    <source>
        <dbReference type="ARBA" id="ARBA00022989"/>
    </source>
</evidence>
<dbReference type="PROSITE" id="PS50267">
    <property type="entry name" value="NA_NEUROTRAN_SYMP_3"/>
    <property type="match status" value="1"/>
</dbReference>
<evidence type="ECO:0000256" key="6">
    <source>
        <dbReference type="SAM" id="Phobius"/>
    </source>
</evidence>
<feature type="transmembrane region" description="Helical" evidence="6">
    <location>
        <begin position="363"/>
        <end position="384"/>
    </location>
</feature>
<comment type="subcellular location">
    <subcellularLocation>
        <location evidence="1">Membrane</location>
        <topology evidence="1">Multi-pass membrane protein</topology>
    </subcellularLocation>
</comment>
<dbReference type="Pfam" id="PF00209">
    <property type="entry name" value="SNF"/>
    <property type="match status" value="2"/>
</dbReference>
<dbReference type="AlphaFoldDB" id="A0A239VF28"/>
<dbReference type="InterPro" id="IPR037272">
    <property type="entry name" value="SNS_sf"/>
</dbReference>
<feature type="transmembrane region" description="Helical" evidence="6">
    <location>
        <begin position="230"/>
        <end position="255"/>
    </location>
</feature>
<organism evidence="7 8">
    <name type="scientific">Dermatophilus congolensis</name>
    <dbReference type="NCBI Taxonomy" id="1863"/>
    <lineage>
        <taxon>Bacteria</taxon>
        <taxon>Bacillati</taxon>
        <taxon>Actinomycetota</taxon>
        <taxon>Actinomycetes</taxon>
        <taxon>Micrococcales</taxon>
        <taxon>Dermatophilaceae</taxon>
        <taxon>Dermatophilus</taxon>
    </lineage>
</organism>
<feature type="transmembrane region" description="Helical" evidence="6">
    <location>
        <begin position="267"/>
        <end position="292"/>
    </location>
</feature>
<dbReference type="KEGG" id="dco:SAMEA4475696_0997"/>
<evidence type="ECO:0000256" key="3">
    <source>
        <dbReference type="ARBA" id="ARBA00022692"/>
    </source>
</evidence>
<feature type="transmembrane region" description="Helical" evidence="6">
    <location>
        <begin position="477"/>
        <end position="498"/>
    </location>
</feature>
<dbReference type="Proteomes" id="UP000242637">
    <property type="component" value="Chromosome 1"/>
</dbReference>
<reference evidence="7 8" key="1">
    <citation type="submission" date="2017-06" db="EMBL/GenBank/DDBJ databases">
        <authorList>
            <consortium name="Pathogen Informatics"/>
        </authorList>
    </citation>
    <scope>NUCLEOTIDE SEQUENCE [LARGE SCALE GENOMIC DNA]</scope>
    <source>
        <strain evidence="7 8">NCTC13039</strain>
    </source>
</reference>
<feature type="transmembrane region" description="Helical" evidence="6">
    <location>
        <begin position="53"/>
        <end position="74"/>
    </location>
</feature>
<evidence type="ECO:0000313" key="8">
    <source>
        <dbReference type="Proteomes" id="UP000242637"/>
    </source>
</evidence>
<evidence type="ECO:0000256" key="2">
    <source>
        <dbReference type="ARBA" id="ARBA00022448"/>
    </source>
</evidence>